<dbReference type="Pfam" id="PF06144">
    <property type="entry name" value="DNA_pol3_delta"/>
    <property type="match status" value="1"/>
</dbReference>
<dbReference type="AlphaFoldDB" id="A0A137T088"/>
<organism evidence="6 7">
    <name type="scientific">Prevotella bivia</name>
    <dbReference type="NCBI Taxonomy" id="28125"/>
    <lineage>
        <taxon>Bacteria</taxon>
        <taxon>Pseudomonadati</taxon>
        <taxon>Bacteroidota</taxon>
        <taxon>Bacteroidia</taxon>
        <taxon>Bacteroidales</taxon>
        <taxon>Prevotellaceae</taxon>
        <taxon>Prevotella</taxon>
    </lineage>
</organism>
<keyword evidence="4" id="KW-0239">DNA-directed DNA polymerase</keyword>
<dbReference type="InterPro" id="IPR010372">
    <property type="entry name" value="DNA_pol3_delta_N"/>
</dbReference>
<keyword evidence="2" id="KW-0548">Nucleotidyltransferase</keyword>
<reference evidence="6 7" key="1">
    <citation type="submission" date="2016-02" db="EMBL/GenBank/DDBJ databases">
        <authorList>
            <person name="Wen L."/>
            <person name="He K."/>
            <person name="Yang H."/>
        </authorList>
    </citation>
    <scope>NUCLEOTIDE SEQUENCE [LARGE SCALE GENOMIC DNA]</scope>
    <source>
        <strain evidence="6 7">GED7880</strain>
    </source>
</reference>
<name>A0A137T088_9BACT</name>
<keyword evidence="3" id="KW-0235">DNA replication</keyword>
<dbReference type="Gene3D" id="1.10.8.60">
    <property type="match status" value="1"/>
</dbReference>
<sequence>MSFNHDTKIRKNAMPAKLDAIFQRVIADLKAKKYAPFYLLMGEESYFIDKISDFIANNVLEPEMRDFNQTICFGSDVSCSQVIDMAKRYPMMAEHQVIIVKEAQNVRSLEPLEKYLSGQLVKSTILVWCHKNGSIDGKKKIVKLANAAGVVFDSVKLRDYQLPIFIQEYLDAKKVTIDPKAKQMVADAVGADLNRLTSELDKVMISLPENGMMITPDIVEKEIGISKDFNAFELRNAIVQKNIFKANQIIKYFDNNPKAGSLYSFLPMLFSYFRDLMIAHYIPRNNSEDALAAGLGLKSRWGAKDYMIGLRAYSARKTMDILGKVREIDAKSKGLDNPSTGSGDLMKELIFFILH</sequence>
<dbReference type="NCBIfam" id="TIGR01128">
    <property type="entry name" value="holA"/>
    <property type="match status" value="1"/>
</dbReference>
<accession>A0A137T088</accession>
<evidence type="ECO:0000256" key="4">
    <source>
        <dbReference type="ARBA" id="ARBA00022932"/>
    </source>
</evidence>
<dbReference type="PANTHER" id="PTHR34388:SF1">
    <property type="entry name" value="DNA POLYMERASE III SUBUNIT DELTA"/>
    <property type="match status" value="1"/>
</dbReference>
<dbReference type="PANTHER" id="PTHR34388">
    <property type="entry name" value="DNA POLYMERASE III SUBUNIT DELTA"/>
    <property type="match status" value="1"/>
</dbReference>
<protein>
    <submittedName>
        <fullName evidence="6">DNA polymerase III, delta subunit</fullName>
    </submittedName>
</protein>
<evidence type="ECO:0000256" key="3">
    <source>
        <dbReference type="ARBA" id="ARBA00022705"/>
    </source>
</evidence>
<dbReference type="GO" id="GO:0009360">
    <property type="term" value="C:DNA polymerase III complex"/>
    <property type="evidence" value="ECO:0007669"/>
    <property type="project" value="InterPro"/>
</dbReference>
<evidence type="ECO:0000313" key="6">
    <source>
        <dbReference type="EMBL" id="KXO18125.1"/>
    </source>
</evidence>
<comment type="caution">
    <text evidence="6">The sequence shown here is derived from an EMBL/GenBank/DDBJ whole genome shotgun (WGS) entry which is preliminary data.</text>
</comment>
<dbReference type="Gene3D" id="1.20.272.10">
    <property type="match status" value="1"/>
</dbReference>
<dbReference type="SUPFAM" id="SSF52540">
    <property type="entry name" value="P-loop containing nucleoside triphosphate hydrolases"/>
    <property type="match status" value="1"/>
</dbReference>
<dbReference type="Proteomes" id="UP000070093">
    <property type="component" value="Unassembled WGS sequence"/>
</dbReference>
<proteinExistence type="predicted"/>
<evidence type="ECO:0000256" key="2">
    <source>
        <dbReference type="ARBA" id="ARBA00022695"/>
    </source>
</evidence>
<evidence type="ECO:0000259" key="5">
    <source>
        <dbReference type="Pfam" id="PF06144"/>
    </source>
</evidence>
<dbReference type="GO" id="GO:0006261">
    <property type="term" value="P:DNA-templated DNA replication"/>
    <property type="evidence" value="ECO:0007669"/>
    <property type="project" value="TreeGrafter"/>
</dbReference>
<dbReference type="eggNOG" id="COG1466">
    <property type="taxonomic scope" value="Bacteria"/>
</dbReference>
<keyword evidence="1" id="KW-0808">Transferase</keyword>
<dbReference type="STRING" id="28125.HMPREF3202_00388"/>
<dbReference type="InterPro" id="IPR027417">
    <property type="entry name" value="P-loop_NTPase"/>
</dbReference>
<dbReference type="InterPro" id="IPR005790">
    <property type="entry name" value="DNA_polIII_delta"/>
</dbReference>
<dbReference type="GO" id="GO:0003887">
    <property type="term" value="F:DNA-directed DNA polymerase activity"/>
    <property type="evidence" value="ECO:0007669"/>
    <property type="project" value="UniProtKB-KW"/>
</dbReference>
<evidence type="ECO:0000256" key="1">
    <source>
        <dbReference type="ARBA" id="ARBA00022679"/>
    </source>
</evidence>
<dbReference type="PATRIC" id="fig|28125.4.peg.381"/>
<dbReference type="GO" id="GO:0003677">
    <property type="term" value="F:DNA binding"/>
    <property type="evidence" value="ECO:0007669"/>
    <property type="project" value="InterPro"/>
</dbReference>
<dbReference type="EMBL" id="LTAG01000018">
    <property type="protein sequence ID" value="KXO18125.1"/>
    <property type="molecule type" value="Genomic_DNA"/>
</dbReference>
<gene>
    <name evidence="6" type="ORF">HMPREF3202_00388</name>
</gene>
<feature type="domain" description="DNA polymerase III delta N-terminal" evidence="5">
    <location>
        <begin position="38"/>
        <end position="151"/>
    </location>
</feature>
<dbReference type="Gene3D" id="3.40.50.300">
    <property type="entry name" value="P-loop containing nucleotide triphosphate hydrolases"/>
    <property type="match status" value="1"/>
</dbReference>
<evidence type="ECO:0000313" key="7">
    <source>
        <dbReference type="Proteomes" id="UP000070093"/>
    </source>
</evidence>